<dbReference type="PROSITE" id="PS51462">
    <property type="entry name" value="NUDIX"/>
    <property type="match status" value="1"/>
</dbReference>
<evidence type="ECO:0000313" key="8">
    <source>
        <dbReference type="Proteomes" id="UP000001431"/>
    </source>
</evidence>
<dbReference type="CDD" id="cd03428">
    <property type="entry name" value="NUDIX_Ap4A_Nudt2"/>
    <property type="match status" value="1"/>
</dbReference>
<keyword evidence="4 7" id="KW-0378">Hydrolase</keyword>
<dbReference type="GO" id="GO:0004081">
    <property type="term" value="F:bis(5'-nucleosyl)-tetraphosphatase (asymmetrical) activity"/>
    <property type="evidence" value="ECO:0007669"/>
    <property type="project" value="TreeGrafter"/>
</dbReference>
<evidence type="ECO:0000313" key="7">
    <source>
        <dbReference type="EMBL" id="ABO09540.1"/>
    </source>
</evidence>
<dbReference type="RefSeq" id="WP_011850798.1">
    <property type="nucleotide sequence ID" value="NC_009073.1"/>
</dbReference>
<dbReference type="GeneID" id="4908414"/>
<dbReference type="PANTHER" id="PTHR21340">
    <property type="entry name" value="DIADENOSINE 5,5-P1,P4-TETRAPHOSPHATE PYROPHOSPHOHYDROLASE MUTT"/>
    <property type="match status" value="1"/>
</dbReference>
<dbReference type="GO" id="GO:0000166">
    <property type="term" value="F:nucleotide binding"/>
    <property type="evidence" value="ECO:0007669"/>
    <property type="project" value="UniProtKB-KW"/>
</dbReference>
<dbReference type="InterPro" id="IPR015797">
    <property type="entry name" value="NUDIX_hydrolase-like_dom_sf"/>
</dbReference>
<evidence type="ECO:0000259" key="6">
    <source>
        <dbReference type="PROSITE" id="PS51462"/>
    </source>
</evidence>
<dbReference type="Pfam" id="PF00293">
    <property type="entry name" value="NUDIX"/>
    <property type="match status" value="1"/>
</dbReference>
<dbReference type="eggNOG" id="arCOG01078">
    <property type="taxonomic scope" value="Archaea"/>
</dbReference>
<dbReference type="STRING" id="410359.Pcal_2125"/>
<accession>A3MY23</accession>
<dbReference type="Gene3D" id="3.90.79.10">
    <property type="entry name" value="Nucleoside Triphosphate Pyrophosphohydrolase"/>
    <property type="match status" value="1"/>
</dbReference>
<name>A3MY23_PYRCJ</name>
<evidence type="ECO:0000256" key="1">
    <source>
        <dbReference type="ARBA" id="ARBA00005582"/>
    </source>
</evidence>
<dbReference type="InterPro" id="IPR003565">
    <property type="entry name" value="Tetra_PHTase"/>
</dbReference>
<comment type="similarity">
    <text evidence="1">Belongs to the Nudix hydrolase family.</text>
</comment>
<sequence>MRYFERSAGAVVYAVEADRVLYLLLHGKFGWDFPHGLVRLYETDEVAALREILEETGLIVSLVPHFREEIVYRYSRKGRTIYKEIIYFLAKASSLDVTLSKEHDAYLWATKEEALKLVARDETRQVLLKAAKKILEIEKLASQ</sequence>
<protein>
    <recommendedName>
        <fullName evidence="2">Bis(5'-nucleosyl)-tetraphosphatase [asymmetrical]</fullName>
    </recommendedName>
    <alternativeName>
        <fullName evidence="5">Diadenosine 5',5'''-P1,P4-tetraphosphate asymmetrical hydrolase</fullName>
    </alternativeName>
</protein>
<dbReference type="Proteomes" id="UP000001431">
    <property type="component" value="Chromosome"/>
</dbReference>
<dbReference type="OrthoDB" id="25379at2157"/>
<dbReference type="PROSITE" id="PS00893">
    <property type="entry name" value="NUDIX_BOX"/>
    <property type="match status" value="1"/>
</dbReference>
<gene>
    <name evidence="7" type="ordered locus">Pcal_2125</name>
</gene>
<proteinExistence type="inferred from homology"/>
<dbReference type="KEGG" id="pcl:Pcal_2125"/>
<dbReference type="GO" id="GO:0006167">
    <property type="term" value="P:AMP biosynthetic process"/>
    <property type="evidence" value="ECO:0007669"/>
    <property type="project" value="TreeGrafter"/>
</dbReference>
<reference evidence="7" key="1">
    <citation type="submission" date="2007-02" db="EMBL/GenBank/DDBJ databases">
        <title>Complete sequence of Pyrobaculum calidifontis JCM 11548.</title>
        <authorList>
            <consortium name="US DOE Joint Genome Institute"/>
            <person name="Copeland A."/>
            <person name="Lucas S."/>
            <person name="Lapidus A."/>
            <person name="Barry K."/>
            <person name="Glavina del Rio T."/>
            <person name="Dalin E."/>
            <person name="Tice H."/>
            <person name="Pitluck S."/>
            <person name="Chain P."/>
            <person name="Malfatti S."/>
            <person name="Shin M."/>
            <person name="Vergez L."/>
            <person name="Schmutz J."/>
            <person name="Larimer F."/>
            <person name="Land M."/>
            <person name="Hauser L."/>
            <person name="Kyrpides N."/>
            <person name="Mikhailova N."/>
            <person name="Cozen A.E."/>
            <person name="Fitz-Gibbon S.T."/>
            <person name="House C.H."/>
            <person name="Saltikov C."/>
            <person name="Lowe T.M."/>
            <person name="Richardson P."/>
        </authorList>
    </citation>
    <scope>NUCLEOTIDE SEQUENCE [LARGE SCALE GENOMIC DNA]</scope>
    <source>
        <strain evidence="7">JCM 11548</strain>
    </source>
</reference>
<dbReference type="GO" id="GO:0006754">
    <property type="term" value="P:ATP biosynthetic process"/>
    <property type="evidence" value="ECO:0007669"/>
    <property type="project" value="TreeGrafter"/>
</dbReference>
<evidence type="ECO:0000256" key="2">
    <source>
        <dbReference type="ARBA" id="ARBA00018911"/>
    </source>
</evidence>
<dbReference type="PANTHER" id="PTHR21340:SF0">
    <property type="entry name" value="BIS(5'-NUCLEOSYL)-TETRAPHOSPHATASE [ASYMMETRICAL]"/>
    <property type="match status" value="1"/>
</dbReference>
<keyword evidence="3" id="KW-0547">Nucleotide-binding</keyword>
<dbReference type="SUPFAM" id="SSF55811">
    <property type="entry name" value="Nudix"/>
    <property type="match status" value="1"/>
</dbReference>
<dbReference type="InterPro" id="IPR020084">
    <property type="entry name" value="NUDIX_hydrolase_CS"/>
</dbReference>
<feature type="domain" description="Nudix hydrolase" evidence="6">
    <location>
        <begin position="3"/>
        <end position="132"/>
    </location>
</feature>
<dbReference type="HOGENOM" id="CLU_037162_14_4_2"/>
<organism evidence="7 8">
    <name type="scientific">Pyrobaculum calidifontis (strain DSM 21063 / JCM 11548 / VA1)</name>
    <dbReference type="NCBI Taxonomy" id="410359"/>
    <lineage>
        <taxon>Archaea</taxon>
        <taxon>Thermoproteota</taxon>
        <taxon>Thermoprotei</taxon>
        <taxon>Thermoproteales</taxon>
        <taxon>Thermoproteaceae</taxon>
        <taxon>Pyrobaculum</taxon>
    </lineage>
</organism>
<dbReference type="AlphaFoldDB" id="A3MY23"/>
<dbReference type="EMBL" id="CP000561">
    <property type="protein sequence ID" value="ABO09540.1"/>
    <property type="molecule type" value="Genomic_DNA"/>
</dbReference>
<dbReference type="InterPro" id="IPR000086">
    <property type="entry name" value="NUDIX_hydrolase_dom"/>
</dbReference>
<evidence type="ECO:0000256" key="3">
    <source>
        <dbReference type="ARBA" id="ARBA00022741"/>
    </source>
</evidence>
<evidence type="ECO:0000256" key="5">
    <source>
        <dbReference type="ARBA" id="ARBA00032644"/>
    </source>
</evidence>
<dbReference type="InterPro" id="IPR051325">
    <property type="entry name" value="Nudix_hydrolase_domain"/>
</dbReference>
<keyword evidence="8" id="KW-1185">Reference proteome</keyword>
<evidence type="ECO:0000256" key="4">
    <source>
        <dbReference type="ARBA" id="ARBA00022801"/>
    </source>
</evidence>